<evidence type="ECO:0000256" key="1">
    <source>
        <dbReference type="PROSITE-ProRule" id="PRU00325"/>
    </source>
</evidence>
<dbReference type="InterPro" id="IPR007527">
    <property type="entry name" value="Znf_SWIM"/>
</dbReference>
<evidence type="ECO:0000313" key="4">
    <source>
        <dbReference type="Proteomes" id="UP000422744"/>
    </source>
</evidence>
<dbReference type="Pfam" id="PF04434">
    <property type="entry name" value="SWIM"/>
    <property type="match status" value="1"/>
</dbReference>
<feature type="domain" description="SWIM-type" evidence="2">
    <location>
        <begin position="49"/>
        <end position="86"/>
    </location>
</feature>
<dbReference type="Proteomes" id="UP000422744">
    <property type="component" value="Chromosome"/>
</dbReference>
<dbReference type="RefSeq" id="WP_007548583.1">
    <property type="nucleotide sequence ID" value="NZ_AP028948.1"/>
</dbReference>
<keyword evidence="1" id="KW-0479">Metal-binding</keyword>
<keyword evidence="1" id="KW-0863">Zinc-finger</keyword>
<gene>
    <name evidence="3" type="ORF">E0495_05465</name>
</gene>
<dbReference type="PROSITE" id="PS50966">
    <property type="entry name" value="ZF_SWIM"/>
    <property type="match status" value="1"/>
</dbReference>
<reference evidence="3 4" key="1">
    <citation type="submission" date="2019-03" db="EMBL/GenBank/DDBJ databases">
        <title>Wolbachia endosymbiont of Haematobia irritans wIrr.</title>
        <authorList>
            <person name="Parry R.H."/>
            <person name="Asgari S."/>
        </authorList>
    </citation>
    <scope>NUCLEOTIDE SEQUENCE [LARGE SCALE GENOMIC DNA]</scope>
    <source>
        <strain evidence="4">wIrr</strain>
    </source>
</reference>
<keyword evidence="1" id="KW-0862">Zinc</keyword>
<dbReference type="EMBL" id="CP037426">
    <property type="protein sequence ID" value="QGT16620.1"/>
    <property type="molecule type" value="Genomic_DNA"/>
</dbReference>
<dbReference type="AlphaFoldDB" id="A0A6I6CIG5"/>
<name>A0A6I6CIG5_WOLPI</name>
<dbReference type="GO" id="GO:0008270">
    <property type="term" value="F:zinc ion binding"/>
    <property type="evidence" value="ECO:0007669"/>
    <property type="project" value="UniProtKB-KW"/>
</dbReference>
<proteinExistence type="predicted"/>
<evidence type="ECO:0000313" key="3">
    <source>
        <dbReference type="EMBL" id="QGT16620.1"/>
    </source>
</evidence>
<protein>
    <recommendedName>
        <fullName evidence="2">SWIM-type domain-containing protein</fullName>
    </recommendedName>
</protein>
<accession>A0A6I6CIG5</accession>
<organism evidence="3 4">
    <name type="scientific">Wolbachia pipientis</name>
    <dbReference type="NCBI Taxonomy" id="955"/>
    <lineage>
        <taxon>Bacteria</taxon>
        <taxon>Pseudomonadati</taxon>
        <taxon>Pseudomonadota</taxon>
        <taxon>Alphaproteobacteria</taxon>
        <taxon>Rickettsiales</taxon>
        <taxon>Anaplasmataceae</taxon>
        <taxon>Wolbachieae</taxon>
        <taxon>Wolbachia</taxon>
    </lineage>
</organism>
<evidence type="ECO:0000259" key="2">
    <source>
        <dbReference type="PROSITE" id="PS50966"/>
    </source>
</evidence>
<sequence length="109" mass="12555">MRLYYKDITGLIKEPYRSRGRDYFDKRKVQIISVNESQAKSKVVGSNVYRVTLKHDGPLLSGTCSCPAFVYYGPCKHMAATGFALVALDRKEYRSSARPDEQTLFERFY</sequence>